<protein>
    <submittedName>
        <fullName evidence="1">Uncharacterized protein</fullName>
    </submittedName>
</protein>
<evidence type="ECO:0000313" key="2">
    <source>
        <dbReference type="Proteomes" id="UP001057402"/>
    </source>
</evidence>
<comment type="caution">
    <text evidence="1">The sequence shown here is derived from an EMBL/GenBank/DDBJ whole genome shotgun (WGS) entry which is preliminary data.</text>
</comment>
<sequence length="250" mass="28546">MPEDDNVYSGELRELLSSRSVSNILHSGFRENLDQLLQSYVERQGQMSSERELHGNAPTPETAELELEQLTGDDEPQFNVVDEPQISIYPRWDQGLHHDCWSPRNFHQRLGIQDWDIINDLRVDMARSQQRMNNMQRMLGACMDMQLELQRSIRQEVSAALSHSAISQGACDSGCREQQSNWDHVRKGLCYICCEKNFDSLLYRCGHVCTCSKCTDGLVDSCHGNKTRVGACRLQKFERGCLDSVMGRSV</sequence>
<accession>A0ACB9NYC3</accession>
<evidence type="ECO:0000313" key="1">
    <source>
        <dbReference type="EMBL" id="KAI4340434.1"/>
    </source>
</evidence>
<proteinExistence type="predicted"/>
<dbReference type="EMBL" id="CM042886">
    <property type="protein sequence ID" value="KAI4340434.1"/>
    <property type="molecule type" value="Genomic_DNA"/>
</dbReference>
<dbReference type="Proteomes" id="UP001057402">
    <property type="component" value="Chromosome 7"/>
</dbReference>
<keyword evidence="2" id="KW-1185">Reference proteome</keyword>
<organism evidence="1 2">
    <name type="scientific">Melastoma candidum</name>
    <dbReference type="NCBI Taxonomy" id="119954"/>
    <lineage>
        <taxon>Eukaryota</taxon>
        <taxon>Viridiplantae</taxon>
        <taxon>Streptophyta</taxon>
        <taxon>Embryophyta</taxon>
        <taxon>Tracheophyta</taxon>
        <taxon>Spermatophyta</taxon>
        <taxon>Magnoliopsida</taxon>
        <taxon>eudicotyledons</taxon>
        <taxon>Gunneridae</taxon>
        <taxon>Pentapetalae</taxon>
        <taxon>rosids</taxon>
        <taxon>malvids</taxon>
        <taxon>Myrtales</taxon>
        <taxon>Melastomataceae</taxon>
        <taxon>Melastomatoideae</taxon>
        <taxon>Melastomateae</taxon>
        <taxon>Melastoma</taxon>
    </lineage>
</organism>
<gene>
    <name evidence="1" type="ORF">MLD38_025268</name>
</gene>
<reference evidence="2" key="1">
    <citation type="journal article" date="2023" name="Front. Plant Sci.">
        <title>Chromosomal-level genome assembly of Melastoma candidum provides insights into trichome evolution.</title>
        <authorList>
            <person name="Zhong Y."/>
            <person name="Wu W."/>
            <person name="Sun C."/>
            <person name="Zou P."/>
            <person name="Liu Y."/>
            <person name="Dai S."/>
            <person name="Zhou R."/>
        </authorList>
    </citation>
    <scope>NUCLEOTIDE SEQUENCE [LARGE SCALE GENOMIC DNA]</scope>
</reference>
<name>A0ACB9NYC3_9MYRT</name>